<dbReference type="Gene3D" id="3.40.50.2000">
    <property type="entry name" value="Glycogen Phosphorylase B"/>
    <property type="match status" value="1"/>
</dbReference>
<sequence length="398" mass="44928">MQIDHFVVAPSGIGDDALKYRRHRLVEKLLGDPDTGKVFWISPIETGNKGELFRKEKRWRRVDQSEKLVELKINDYKNIITLQSGMALSTFNKIVKEVSRAEKRILWFTYPGFSDLAAAAKWNRIVYDCSDSWGSTWVQPRGLKRVKPAVLKKMIQLSERRVAKSSAVRFASSQFLGDKIERITGEPAAIIENGVEYNDFANAATAELAEIPSPRFGFIGGIKSKLDFELLYELAITAPSVQLVLVGPAAKEKNESLDKLLSLRNVHSLGGVKYTKVPEYIKAMDVGLLPYKKIEYNQAVSPLKMFEYLAAGIPVVGIGVPTTEKYQQAGVYSYAKSDLEFISECLKSIKLRNSDSLIQERQKTAKQQDWDEKLSLMIHLAKDPLYEENANLLNNLNY</sequence>
<keyword evidence="2" id="KW-1185">Reference proteome</keyword>
<gene>
    <name evidence="1" type="primary">tuaH</name>
    <name evidence="1" type="ORF">BN1080_01018</name>
</gene>
<dbReference type="Proteomes" id="UP000043699">
    <property type="component" value="Unassembled WGS sequence"/>
</dbReference>
<dbReference type="SUPFAM" id="SSF53756">
    <property type="entry name" value="UDP-Glycosyltransferase/glycogen phosphorylase"/>
    <property type="match status" value="1"/>
</dbReference>
<dbReference type="EMBL" id="CCXS01000001">
    <property type="protein sequence ID" value="CEG22098.1"/>
    <property type="molecule type" value="Genomic_DNA"/>
</dbReference>
<proteinExistence type="predicted"/>
<keyword evidence="1" id="KW-0808">Transferase</keyword>
<dbReference type="STRING" id="1499687.BN1080_01018"/>
<name>A0A098EIJ2_9BACL</name>
<dbReference type="Pfam" id="PF13692">
    <property type="entry name" value="Glyco_trans_1_4"/>
    <property type="match status" value="1"/>
</dbReference>
<evidence type="ECO:0000313" key="2">
    <source>
        <dbReference type="Proteomes" id="UP000043699"/>
    </source>
</evidence>
<dbReference type="AlphaFoldDB" id="A0A098EIJ2"/>
<organism evidence="1 2">
    <name type="scientific">Planococcus massiliensis</name>
    <dbReference type="NCBI Taxonomy" id="1499687"/>
    <lineage>
        <taxon>Bacteria</taxon>
        <taxon>Bacillati</taxon>
        <taxon>Bacillota</taxon>
        <taxon>Bacilli</taxon>
        <taxon>Bacillales</taxon>
        <taxon>Caryophanaceae</taxon>
        <taxon>Planococcus</taxon>
    </lineage>
</organism>
<evidence type="ECO:0000313" key="1">
    <source>
        <dbReference type="EMBL" id="CEG22098.1"/>
    </source>
</evidence>
<dbReference type="GO" id="GO:0016740">
    <property type="term" value="F:transferase activity"/>
    <property type="evidence" value="ECO:0007669"/>
    <property type="project" value="UniProtKB-KW"/>
</dbReference>
<reference evidence="1 2" key="1">
    <citation type="submission" date="2014-09" db="EMBL/GenBank/DDBJ databases">
        <authorList>
            <person name="Urmite Genomes Urmite Genomes"/>
        </authorList>
    </citation>
    <scope>NUCLEOTIDE SEQUENCE [LARGE SCALE GENOMIC DNA]</scope>
    <source>
        <strain evidence="1 2">ES2</strain>
    </source>
</reference>
<protein>
    <submittedName>
        <fullName evidence="1">Putative teichuronic acid biosynthesis glycosyltransferase TuaH</fullName>
    </submittedName>
</protein>
<accession>A0A098EIJ2</accession>